<feature type="transmembrane region" description="Helical" evidence="1">
    <location>
        <begin position="38"/>
        <end position="56"/>
    </location>
</feature>
<evidence type="ECO:0000256" key="1">
    <source>
        <dbReference type="SAM" id="Phobius"/>
    </source>
</evidence>
<keyword evidence="1" id="KW-0812">Transmembrane</keyword>
<keyword evidence="1" id="KW-1133">Transmembrane helix</keyword>
<accession>A0A381ZWP0</accession>
<sequence length="108" mass="12159">MIAGEAGLIILKAFFLLVCAFFVLKILLEDNRIRNAKFLQLFIFAVIIGILCARGLVLRPHLASYAMIPTFIYILAYREKLYFLLPLLTAVWVNLHGIEYVVGGLICG</sequence>
<name>A0A381ZWP0_9ZZZZ</name>
<protein>
    <submittedName>
        <fullName evidence="2">Uncharacterized protein</fullName>
    </submittedName>
</protein>
<organism evidence="2">
    <name type="scientific">marine metagenome</name>
    <dbReference type="NCBI Taxonomy" id="408172"/>
    <lineage>
        <taxon>unclassified sequences</taxon>
        <taxon>metagenomes</taxon>
        <taxon>ecological metagenomes</taxon>
    </lineage>
</organism>
<reference evidence="2" key="1">
    <citation type="submission" date="2018-05" db="EMBL/GenBank/DDBJ databases">
        <authorList>
            <person name="Lanie J.A."/>
            <person name="Ng W.-L."/>
            <person name="Kazmierczak K.M."/>
            <person name="Andrzejewski T.M."/>
            <person name="Davidsen T.M."/>
            <person name="Wayne K.J."/>
            <person name="Tettelin H."/>
            <person name="Glass J.I."/>
            <person name="Rusch D."/>
            <person name="Podicherti R."/>
            <person name="Tsui H.-C.T."/>
            <person name="Winkler M.E."/>
        </authorList>
    </citation>
    <scope>NUCLEOTIDE SEQUENCE</scope>
</reference>
<proteinExistence type="predicted"/>
<dbReference type="EMBL" id="UINC01022974">
    <property type="protein sequence ID" value="SVA93718.1"/>
    <property type="molecule type" value="Genomic_DNA"/>
</dbReference>
<dbReference type="AlphaFoldDB" id="A0A381ZWP0"/>
<evidence type="ECO:0000313" key="2">
    <source>
        <dbReference type="EMBL" id="SVA93718.1"/>
    </source>
</evidence>
<keyword evidence="1" id="KW-0472">Membrane</keyword>
<gene>
    <name evidence="2" type="ORF">METZ01_LOCUS146572</name>
</gene>
<feature type="transmembrane region" description="Helical" evidence="1">
    <location>
        <begin position="6"/>
        <end position="26"/>
    </location>
</feature>
<feature type="non-terminal residue" evidence="2">
    <location>
        <position position="108"/>
    </location>
</feature>